<dbReference type="GO" id="GO:0005783">
    <property type="term" value="C:endoplasmic reticulum"/>
    <property type="evidence" value="ECO:0007669"/>
    <property type="project" value="TreeGrafter"/>
</dbReference>
<feature type="compositionally biased region" description="Low complexity" evidence="14">
    <location>
        <begin position="1336"/>
        <end position="1349"/>
    </location>
</feature>
<feature type="region of interest" description="Disordered" evidence="14">
    <location>
        <begin position="1207"/>
        <end position="1226"/>
    </location>
</feature>
<protein>
    <submittedName>
        <fullName evidence="17">EBP-domain-containing protein</fullName>
    </submittedName>
</protein>
<comment type="subcellular location">
    <subcellularLocation>
        <location evidence="1">Membrane</location>
        <topology evidence="1">Multi-pass membrane protein</topology>
    </subcellularLocation>
</comment>
<feature type="compositionally biased region" description="Basic and acidic residues" evidence="14">
    <location>
        <begin position="1314"/>
        <end position="1326"/>
    </location>
</feature>
<evidence type="ECO:0000256" key="4">
    <source>
        <dbReference type="ARBA" id="ARBA00022692"/>
    </source>
</evidence>
<comment type="similarity">
    <text evidence="2">Belongs to the EBP family.</text>
</comment>
<feature type="compositionally biased region" description="Low complexity" evidence="14">
    <location>
        <begin position="1802"/>
        <end position="1816"/>
    </location>
</feature>
<feature type="region of interest" description="Disordered" evidence="14">
    <location>
        <begin position="1797"/>
        <end position="1817"/>
    </location>
</feature>
<feature type="compositionally biased region" description="Basic and acidic residues" evidence="14">
    <location>
        <begin position="388"/>
        <end position="400"/>
    </location>
</feature>
<feature type="compositionally biased region" description="Low complexity" evidence="14">
    <location>
        <begin position="1209"/>
        <end position="1222"/>
    </location>
</feature>
<keyword evidence="8" id="KW-0443">Lipid metabolism</keyword>
<dbReference type="Proteomes" id="UP000027730">
    <property type="component" value="Unassembled WGS sequence"/>
</dbReference>
<dbReference type="OrthoDB" id="5408934at2759"/>
<evidence type="ECO:0000256" key="13">
    <source>
        <dbReference type="PROSITE-ProRule" id="PRU01087"/>
    </source>
</evidence>
<evidence type="ECO:0000256" key="6">
    <source>
        <dbReference type="ARBA" id="ARBA00022989"/>
    </source>
</evidence>
<keyword evidence="18" id="KW-1185">Reference proteome</keyword>
<name>A0A074WWG6_9PEZI</name>
<evidence type="ECO:0000256" key="9">
    <source>
        <dbReference type="ARBA" id="ARBA00023136"/>
    </source>
</evidence>
<feature type="compositionally biased region" description="Polar residues" evidence="14">
    <location>
        <begin position="1271"/>
        <end position="1282"/>
    </location>
</feature>
<dbReference type="Pfam" id="PF24344">
    <property type="entry name" value="PH_23"/>
    <property type="match status" value="1"/>
</dbReference>
<feature type="region of interest" description="Disordered" evidence="14">
    <location>
        <begin position="256"/>
        <end position="283"/>
    </location>
</feature>
<dbReference type="GO" id="GO:0004769">
    <property type="term" value="F:steroid Delta-isomerase activity"/>
    <property type="evidence" value="ECO:0007669"/>
    <property type="project" value="TreeGrafter"/>
</dbReference>
<dbReference type="InterPro" id="IPR033118">
    <property type="entry name" value="EXPERA"/>
</dbReference>
<feature type="compositionally biased region" description="Polar residues" evidence="14">
    <location>
        <begin position="1170"/>
        <end position="1179"/>
    </location>
</feature>
<keyword evidence="3" id="KW-0444">Lipid biosynthesis</keyword>
<dbReference type="GO" id="GO:0016020">
    <property type="term" value="C:membrane"/>
    <property type="evidence" value="ECO:0007669"/>
    <property type="project" value="UniProtKB-SubCell"/>
</dbReference>
<sequence length="1956" mass="215605">MAISEDFTMALPFQAMMNNTTSYENVKHPYYPLDANIVGYVANDSTVLSLFGSFIAGCAAIFGLTLLAVKRINPRLPASELITVMWFALCGCIHLFFEGYFAYNHANMGGLQTFLGQLWKEYALSDSRYLTGNIFVFCVEAMTAILWGPLSFVVAVMIATENPLRHPLQAAVSLGQCYGDLLYYATSMADHFYLGIEYSRPESYYFWGYYFGANFFWIVIPADVHGLRRAENINTSNSWTWRPGWSSSLHLRRFNPSSRREQPHMKKGDRDTGKQTGLYDTDKIRQRVQRWQADSAGAVVAKEDENVVTVEYEHDADDTRRAKRPNKSSPDKSRTDADKRSSQSSPTKSPKTPREPDPDRQAWVRKKNIPRNDLNPDVKHAGAPLKRVVSDAHWRKDRSPTKTPENPPNIDPKPYTIKRTTVYKSEEPSKSKQDDDGIRVRPMAEDDGIRITPIEESSRAQYKQRTSKIEGGQRGSSGSLRQRASEHRLESTSAGERTREKDTRSPREVSRDNSDRRRRLRRRHVSPAASEAGTENISIAQTLDPDDSISARNAHARKSRGAPSTAQETRKDPTAGRSRVPETNGVLPSDAIPAAAPAYGNRIEAWLGGTPDPFVAGEALQQEKGHKRIPASKDQPQQPLNVDSAGQRIGSTPKVYNNADIPNGHVKSQPSTASPKSKEALRTIPESVPSTFDDDTSSYATSSVPSDIQLPDVQTSKHAPGANLRRRFPTTGKRLSTIASAETLQESVASSEISEQETIVPERTGSQGGASGLKRRLTRHEDLISVLSLPMADAKSIVSARRIQTNRTRLEKATLQDLWDEFTADEIKYQRELRTLVDGVIPVLLSCVLSKSDSAIAAGLFGRSASDDAAVTKPIVDMGVALERLKAHHRRVPKCDNSALISWAQGATRIYHDYLKAWRMGFQDVVVNLAPADADTSARWDDGLLRNEDGDLINGDGERVDVAFLLKRPLVRLKYLAKTFKGINHLAPSATACVLADKYQELVTEARRRSNEERARLEDEAAAAIDPTRARDLRSLALLKGVSIDATRCVHARDYFDMNIIHSSGQQLDCRIELVIRDDCPGRGNGGDILVCEVSDTGRWLLFPPLSKDSVSARAGNSPGDIVMMARGRHANNREWHELLSLRASDESTGPEWVEMLGLSPVPPSLARQSSFLAKSQAPSRRDSQEVPSPVSPTSRGAEWTRQIEIPIGERPSSSRSWGSERSGQEKLVANLESGRQSLPDSRLLRKSVPLTLKEIQNDLALPSLPLQEAIGTTSRTETSPGDTPALRRSRATRQRSSPPMSPSSSRSSLQFSGEKETRARPERPTYHMSRSETGTTLSSYSSQSTLSQSRKEYSVWMPPSTIASDESEEEEDGSHTDTANRPRSQPHRRVSSVPVAECAHAPKSRHKSEPNSPIHPPEFFDYPDRTRLGESVEPSSGPAKLQKRRPSVKGVSFDDILGDASSKDKDLPPPKSKRFSIPSFTPNFLKRHRRSSSPLKHEYEPSITSESSTESELSYSEDDDESITSGSSEDAVEGAEVMVPLDLPLVDKFGEANPPASVASLPTTTLGPSNSASQAPYRTVPLQATNASKTVASIYSWSDRGAWELLHPSECVVVITPGLIEAFDLHEAIPDGSDVTSPSARGVQPLIAFEVTPLVPLRRGTALDISIRSPPTASSLIRASNNVMFRSRSAEECDMLYSFINTARINNPTYIALQNARGPVTESTWSAAMNQNNNQRSVNGSWFHNPLRRSNTYRSKTSRAPSEITDSSVGTTNSAFSALRRFNGNSRLFNIAKSTITSRQGSRSGTSESLSSGASTPLVYDSSLGTPLGITNAKIRLYIRESQNKWRDMGSARLSILLPPRPSPGIPASPRTIGLEKRILISGKTRGETLLDVTLGESCFERVARTGIAVSVWEDRTGPVTSGGVLASKADTYMIQHKTERECAYTFGLVGKLRY</sequence>
<proteinExistence type="inferred from homology"/>
<dbReference type="Pfam" id="PF05241">
    <property type="entry name" value="EBP"/>
    <property type="match status" value="1"/>
</dbReference>
<gene>
    <name evidence="17" type="ORF">M436DRAFT_59533</name>
</gene>
<dbReference type="STRING" id="1043004.A0A074WWG6"/>
<dbReference type="InterPro" id="IPR056223">
    <property type="entry name" value="PH_24"/>
</dbReference>
<dbReference type="Pfam" id="PF24345">
    <property type="entry name" value="PH_24"/>
    <property type="match status" value="1"/>
</dbReference>
<feature type="compositionally biased region" description="Basic and acidic residues" evidence="14">
    <location>
        <begin position="483"/>
        <end position="515"/>
    </location>
</feature>
<evidence type="ECO:0000256" key="14">
    <source>
        <dbReference type="SAM" id="MobiDB-lite"/>
    </source>
</evidence>
<evidence type="ECO:0000256" key="12">
    <source>
        <dbReference type="ARBA" id="ARBA00023235"/>
    </source>
</evidence>
<dbReference type="GO" id="GO:0016126">
    <property type="term" value="P:sterol biosynthetic process"/>
    <property type="evidence" value="ECO:0007669"/>
    <property type="project" value="UniProtKB-KW"/>
</dbReference>
<dbReference type="HOGENOM" id="CLU_001976_0_0_1"/>
<feature type="region of interest" description="Disordered" evidence="14">
    <location>
        <begin position="1170"/>
        <end position="1202"/>
    </location>
</feature>
<feature type="compositionally biased region" description="Low complexity" evidence="14">
    <location>
        <begin position="1295"/>
        <end position="1309"/>
    </location>
</feature>
<feature type="region of interest" description="Disordered" evidence="14">
    <location>
        <begin position="747"/>
        <end position="773"/>
    </location>
</feature>
<feature type="compositionally biased region" description="Low complexity" evidence="14">
    <location>
        <begin position="1502"/>
        <end position="1515"/>
    </location>
</feature>
<evidence type="ECO:0000259" key="16">
    <source>
        <dbReference type="PROSITE" id="PS51751"/>
    </source>
</evidence>
<reference evidence="17 18" key="1">
    <citation type="journal article" date="2014" name="BMC Genomics">
        <title>Genome sequencing of four Aureobasidium pullulans varieties: biotechnological potential, stress tolerance, and description of new species.</title>
        <authorList>
            <person name="Gostin Ar C."/>
            <person name="Ohm R.A."/>
            <person name="Kogej T."/>
            <person name="Sonjak S."/>
            <person name="Turk M."/>
            <person name="Zajc J."/>
            <person name="Zalar P."/>
            <person name="Grube M."/>
            <person name="Sun H."/>
            <person name="Han J."/>
            <person name="Sharma A."/>
            <person name="Chiniquy J."/>
            <person name="Ngan C.Y."/>
            <person name="Lipzen A."/>
            <person name="Barry K."/>
            <person name="Grigoriev I.V."/>
            <person name="Gunde-Cimerman N."/>
        </authorList>
    </citation>
    <scope>NUCLEOTIDE SEQUENCE [LARGE SCALE GENOMIC DNA]</scope>
    <source>
        <strain evidence="17 18">CBS 147.97</strain>
    </source>
</reference>
<dbReference type="PANTHER" id="PTHR14207">
    <property type="entry name" value="STEROL ISOMERASE"/>
    <property type="match status" value="1"/>
</dbReference>
<dbReference type="InterPro" id="IPR056416">
    <property type="entry name" value="DH_2_fung"/>
</dbReference>
<feature type="compositionally biased region" description="Polar residues" evidence="14">
    <location>
        <begin position="747"/>
        <end position="757"/>
    </location>
</feature>
<evidence type="ECO:0000256" key="1">
    <source>
        <dbReference type="ARBA" id="ARBA00004141"/>
    </source>
</evidence>
<evidence type="ECO:0000256" key="3">
    <source>
        <dbReference type="ARBA" id="ARBA00022516"/>
    </source>
</evidence>
<keyword evidence="6 13" id="KW-1133">Transmembrane helix</keyword>
<evidence type="ECO:0000256" key="15">
    <source>
        <dbReference type="SAM" id="Phobius"/>
    </source>
</evidence>
<feature type="region of interest" description="Disordered" evidence="14">
    <location>
        <begin position="1267"/>
        <end position="1534"/>
    </location>
</feature>
<feature type="region of interest" description="Disordered" evidence="14">
    <location>
        <begin position="1737"/>
        <end position="1771"/>
    </location>
</feature>
<keyword evidence="4 13" id="KW-0812">Transmembrane</keyword>
<feature type="region of interest" description="Disordered" evidence="14">
    <location>
        <begin position="311"/>
        <end position="593"/>
    </location>
</feature>
<dbReference type="RefSeq" id="XP_013432053.1">
    <property type="nucleotide sequence ID" value="XM_013576599.1"/>
</dbReference>
<feature type="domain" description="EXPERA" evidence="16">
    <location>
        <begin position="79"/>
        <end position="225"/>
    </location>
</feature>
<dbReference type="InterPro" id="IPR056222">
    <property type="entry name" value="PH_23"/>
</dbReference>
<feature type="compositionally biased region" description="Basic and acidic residues" evidence="14">
    <location>
        <begin position="424"/>
        <end position="449"/>
    </location>
</feature>
<dbReference type="GO" id="GO:0000247">
    <property type="term" value="F:C-8 sterol isomerase activity"/>
    <property type="evidence" value="ECO:0007669"/>
    <property type="project" value="TreeGrafter"/>
</dbReference>
<dbReference type="PANTHER" id="PTHR14207:SF0">
    <property type="entry name" value="3-BETA-HYDROXYSTEROID-DELTA(8),DELTA(7)-ISOMERASE"/>
    <property type="match status" value="1"/>
</dbReference>
<feature type="compositionally biased region" description="Polar residues" evidence="14">
    <location>
        <begin position="666"/>
        <end position="675"/>
    </location>
</feature>
<organism evidence="17 18">
    <name type="scientific">Aureobasidium namibiae CBS 147.97</name>
    <dbReference type="NCBI Taxonomy" id="1043004"/>
    <lineage>
        <taxon>Eukaryota</taxon>
        <taxon>Fungi</taxon>
        <taxon>Dikarya</taxon>
        <taxon>Ascomycota</taxon>
        <taxon>Pezizomycotina</taxon>
        <taxon>Dothideomycetes</taxon>
        <taxon>Dothideomycetidae</taxon>
        <taxon>Dothideales</taxon>
        <taxon>Saccotheciaceae</taxon>
        <taxon>Aureobasidium</taxon>
    </lineage>
</organism>
<dbReference type="PROSITE" id="PS51751">
    <property type="entry name" value="EXPERA"/>
    <property type="match status" value="1"/>
</dbReference>
<keyword evidence="12" id="KW-0413">Isomerase</keyword>
<feature type="region of interest" description="Disordered" evidence="14">
    <location>
        <begin position="614"/>
        <end position="706"/>
    </location>
</feature>
<dbReference type="GO" id="GO:0047750">
    <property type="term" value="F:cholestenol delta-isomerase activity"/>
    <property type="evidence" value="ECO:0007669"/>
    <property type="project" value="InterPro"/>
</dbReference>
<accession>A0A074WWG6</accession>
<evidence type="ECO:0000256" key="2">
    <source>
        <dbReference type="ARBA" id="ARBA00008337"/>
    </source>
</evidence>
<feature type="transmembrane region" description="Helical" evidence="15">
    <location>
        <begin position="134"/>
        <end position="159"/>
    </location>
</feature>
<feature type="transmembrane region" description="Helical" evidence="15">
    <location>
        <begin position="204"/>
        <end position="222"/>
    </location>
</feature>
<feature type="transmembrane region" description="Helical" evidence="15">
    <location>
        <begin position="81"/>
        <end position="103"/>
    </location>
</feature>
<evidence type="ECO:0000256" key="8">
    <source>
        <dbReference type="ARBA" id="ARBA00023098"/>
    </source>
</evidence>
<feature type="compositionally biased region" description="Basic and acidic residues" evidence="14">
    <location>
        <begin position="311"/>
        <end position="320"/>
    </location>
</feature>
<evidence type="ECO:0000256" key="10">
    <source>
        <dbReference type="ARBA" id="ARBA00023166"/>
    </source>
</evidence>
<evidence type="ECO:0000256" key="7">
    <source>
        <dbReference type="ARBA" id="ARBA00023011"/>
    </source>
</evidence>
<keyword evidence="5" id="KW-0752">Steroid biosynthesis</keyword>
<dbReference type="EMBL" id="KL584702">
    <property type="protein sequence ID" value="KEQ77550.1"/>
    <property type="molecule type" value="Genomic_DNA"/>
</dbReference>
<feature type="compositionally biased region" description="Basic and acidic residues" evidence="14">
    <location>
        <begin position="329"/>
        <end position="341"/>
    </location>
</feature>
<evidence type="ECO:0000313" key="17">
    <source>
        <dbReference type="EMBL" id="KEQ77550.1"/>
    </source>
</evidence>
<keyword evidence="11" id="KW-0753">Steroid metabolism</keyword>
<feature type="compositionally biased region" description="Polar residues" evidence="14">
    <location>
        <begin position="697"/>
        <end position="706"/>
    </location>
</feature>
<evidence type="ECO:0000256" key="5">
    <source>
        <dbReference type="ARBA" id="ARBA00022955"/>
    </source>
</evidence>
<feature type="transmembrane region" description="Helical" evidence="15">
    <location>
        <begin position="47"/>
        <end position="69"/>
    </location>
</feature>
<feature type="compositionally biased region" description="Basic residues" evidence="14">
    <location>
        <begin position="516"/>
        <end position="525"/>
    </location>
</feature>
<feature type="compositionally biased region" description="Basic and acidic residues" evidence="14">
    <location>
        <begin position="258"/>
        <end position="273"/>
    </location>
</feature>
<dbReference type="InterPro" id="IPR007905">
    <property type="entry name" value="EBP"/>
</dbReference>
<dbReference type="Pfam" id="PF24340">
    <property type="entry name" value="DH_2"/>
    <property type="match status" value="1"/>
</dbReference>
<keyword evidence="9 13" id="KW-0472">Membrane</keyword>
<evidence type="ECO:0000313" key="18">
    <source>
        <dbReference type="Proteomes" id="UP000027730"/>
    </source>
</evidence>
<keyword evidence="7" id="KW-0756">Sterol biosynthesis</keyword>
<dbReference type="GeneID" id="25412830"/>
<keyword evidence="10" id="KW-1207">Sterol metabolism</keyword>
<evidence type="ECO:0000256" key="11">
    <source>
        <dbReference type="ARBA" id="ARBA00023221"/>
    </source>
</evidence>
<feature type="compositionally biased region" description="Basic and acidic residues" evidence="14">
    <location>
        <begin position="352"/>
        <end position="362"/>
    </location>
</feature>